<feature type="domain" description="Mediator complex subunit Med13 N-terminal" evidence="13">
    <location>
        <begin position="10"/>
        <end position="281"/>
    </location>
</feature>
<feature type="domain" description="Mediator complex subunit Med13 C-terminal" evidence="12">
    <location>
        <begin position="1273"/>
        <end position="1374"/>
    </location>
</feature>
<evidence type="ECO:0000256" key="3">
    <source>
        <dbReference type="ARBA" id="ARBA00019618"/>
    </source>
</evidence>
<evidence type="ECO:0000256" key="7">
    <source>
        <dbReference type="ARBA" id="ARBA00023163"/>
    </source>
</evidence>
<feature type="domain" description="Mediator complex subunit Med13 C-terminal" evidence="12">
    <location>
        <begin position="1111"/>
        <end position="1256"/>
    </location>
</feature>
<evidence type="ECO:0000259" key="13">
    <source>
        <dbReference type="Pfam" id="PF11597"/>
    </source>
</evidence>
<dbReference type="Proteomes" id="UP000422736">
    <property type="component" value="Chromosome 4"/>
</dbReference>
<evidence type="ECO:0000313" key="15">
    <source>
        <dbReference type="Proteomes" id="UP000422736"/>
    </source>
</evidence>
<evidence type="ECO:0000256" key="8">
    <source>
        <dbReference type="ARBA" id="ARBA00023242"/>
    </source>
</evidence>
<accession>A0ABX6EVF8</accession>
<dbReference type="PANTHER" id="PTHR48249">
    <property type="entry name" value="MEDIATOR OF RNA POLYMERASE II TRANSCRIPTION SUBUNIT 13"/>
    <property type="match status" value="1"/>
</dbReference>
<keyword evidence="8 10" id="KW-0539">Nucleus</keyword>
<evidence type="ECO:0000256" key="4">
    <source>
        <dbReference type="ARBA" id="ARBA00022491"/>
    </source>
</evidence>
<evidence type="ECO:0000256" key="11">
    <source>
        <dbReference type="SAM" id="MobiDB-lite"/>
    </source>
</evidence>
<evidence type="ECO:0000256" key="1">
    <source>
        <dbReference type="ARBA" id="ARBA00004123"/>
    </source>
</evidence>
<evidence type="ECO:0000256" key="9">
    <source>
        <dbReference type="ARBA" id="ARBA00032008"/>
    </source>
</evidence>
<dbReference type="EMBL" id="CP015057">
    <property type="protein sequence ID" value="QGN16340.1"/>
    <property type="molecule type" value="Genomic_DNA"/>
</dbReference>
<reference evidence="14 15" key="1">
    <citation type="submission" date="2016-03" db="EMBL/GenBank/DDBJ databases">
        <title>How can Kluyveromyces marxianus grow so fast - potential evolutionary course in Saccharomyces Complex revealed by comparative genomics.</title>
        <authorList>
            <person name="Mo W."/>
            <person name="Lu W."/>
            <person name="Yang X."/>
            <person name="Qi J."/>
            <person name="Lv H."/>
        </authorList>
    </citation>
    <scope>NUCLEOTIDE SEQUENCE [LARGE SCALE GENOMIC DNA]</scope>
    <source>
        <strain evidence="14 15">FIM1</strain>
    </source>
</reference>
<evidence type="ECO:0000256" key="5">
    <source>
        <dbReference type="ARBA" id="ARBA00023015"/>
    </source>
</evidence>
<feature type="region of interest" description="Disordered" evidence="11">
    <location>
        <begin position="578"/>
        <end position="597"/>
    </location>
</feature>
<feature type="compositionally biased region" description="Polar residues" evidence="11">
    <location>
        <begin position="346"/>
        <end position="380"/>
    </location>
</feature>
<feature type="region of interest" description="Disordered" evidence="11">
    <location>
        <begin position="536"/>
        <end position="565"/>
    </location>
</feature>
<keyword evidence="6 10" id="KW-0010">Activator</keyword>
<organism evidence="14 15">
    <name type="scientific">Kluyveromyces marxianus</name>
    <name type="common">Yeast</name>
    <name type="synonym">Candida kefyr</name>
    <dbReference type="NCBI Taxonomy" id="4911"/>
    <lineage>
        <taxon>Eukaryota</taxon>
        <taxon>Fungi</taxon>
        <taxon>Dikarya</taxon>
        <taxon>Ascomycota</taxon>
        <taxon>Saccharomycotina</taxon>
        <taxon>Saccharomycetes</taxon>
        <taxon>Saccharomycetales</taxon>
        <taxon>Saccharomycetaceae</taxon>
        <taxon>Kluyveromyces</taxon>
    </lineage>
</organism>
<sequence>MKETVGEACRLEDIITNIYRLERVSQINYQQYVPSKTDNQWSIQAELYLRRKNPRVLAALFSRELWCFSINDDPLPELDFKVGNESDVPQPERKGHFTPEFSKPNLPTPYAIFMKALRRTVYVNLTLSSNKGIIPFGNSCIFQEDYTSATKLLHFDPHLFENGDLTVAICSKDLGLAKLKPETLSTDSAVYLAPSGIRVYLPSCDLKKCYVPPPKNATMFLKTLYISHGINLTNEEDLKWVKLIPNASHLNGFTPTISHYLDQPKGTNYVVWPASLCFVQKASDSKSSPYSLVSNSPKFELDDCFDMVDGFIQLKLTSAYRTPGASAGMGTVTGHNPMSTGGVFTDQFQGFNKHSENVGNNVPSTGDNSKGSPDLSNDPNKTPGKEMKSQRQPFSSDGYGSAGFITTPIINENITPTVDDLIMETPSVKPQNDLWNEKKDIVNVNTSQESRDPYPPSANAAKVEENNETLHNPNYGNQNTDDVEVPPDNDDFDKDLFGEDSDEDVSEKSNNESLASVKEITDEMFDMADNDMDVEVSSTLSATSENQHPSIDSSETTDKKTRTKRTYLDIPVDDITIETTPSLYEDPGAPLPIETPKDRKKSIYAPLNFNPIFESNVDNKYKNGGKFSFNPNSNDEPLQFGISTSNVSSSEDEDSDFSPSENNNGFSASRILPYDSRDNEIPILEPPSYEPLSKDTLPDLINPPSASKDESVVSSYNMMGPVLDKSMKSNLEAIWKPSSLNKGEKPQLSNIQNNENNIEENSPITSNPTVFYEGTPFPRQDSPYSNLKQKNISSNIVPSGDVEQKADQILQNSEQDHTESSRILPYLLRHMPLFSLPDIFLSQNPTLPSGKDLDDVLDILTDQIVFNNRLFFDDHKDDFKYKGIKECSGGIISDTMKSLFSNFSKLHGNEIIEEIFYMPEPSVFVKKADNTIKIRSSSSYFSEYLSLKPNRGVKNFRALVLTTEAKNDCMSFVSQMSQTYSNHELGFCELTKLTNEDDKGLVYLKNFNQDTLLLLSAQIVSFCSTTLSNVKNVPLLIFLPINKLSLSECISMILKFHVIRKEVKSKLPKADILLNLVDFDFLKNPLTPSGAYTSLCMSIYNCLPPKGTKVTTLTNDLPKDIKFRTLNNTSLSIHYDNYIHLAYLRSIDREWLSAAWSDTEGVESFVRTWYVGNSRTRFEEVCNEMWKITLQLASKKFGNVCLVLTRLDSVLPDDELIHWRRLSVATKDLHLAVVCVGDNTKLSLFDEDKTYPTFKNLFRSNGNNDLETTGNIDNYEIVNIDEEVHGVMFSNPLQLANSQHRCAIKSGALIRFAKSEGDSFIDKFEVNLLNCPHADSSTLLKEILKQYRNLAGLNSWFGVSHGKDNYIPWHVVAVKNVMDSIVHVKSSFEKETYIID</sequence>
<evidence type="ECO:0000256" key="6">
    <source>
        <dbReference type="ARBA" id="ARBA00023159"/>
    </source>
</evidence>
<protein>
    <recommendedName>
        <fullName evidence="3 10">Mediator of RNA polymerase II transcription subunit 13</fullName>
    </recommendedName>
    <alternativeName>
        <fullName evidence="9 10">Mediator complex subunit 13</fullName>
    </alternativeName>
</protein>
<evidence type="ECO:0000313" key="14">
    <source>
        <dbReference type="EMBL" id="QGN16340.1"/>
    </source>
</evidence>
<dbReference type="Pfam" id="PF06333">
    <property type="entry name" value="Med13_C"/>
    <property type="match status" value="2"/>
</dbReference>
<evidence type="ECO:0000259" key="12">
    <source>
        <dbReference type="Pfam" id="PF06333"/>
    </source>
</evidence>
<keyword evidence="15" id="KW-1185">Reference proteome</keyword>
<dbReference type="PANTHER" id="PTHR48249:SF3">
    <property type="entry name" value="MEDIATOR OF RNA POLYMERASE II TRANSCRIPTION SUBUNIT 13"/>
    <property type="match status" value="1"/>
</dbReference>
<proteinExistence type="inferred from homology"/>
<feature type="region of interest" description="Disordered" evidence="11">
    <location>
        <begin position="628"/>
        <end position="672"/>
    </location>
</feature>
<gene>
    <name evidence="14" type="primary">SSN2</name>
    <name evidence="14" type="ORF">FIM1_3046</name>
</gene>
<name>A0ABX6EVF8_KLUMA</name>
<keyword evidence="5 10" id="KW-0805">Transcription regulation</keyword>
<feature type="region of interest" description="Disordered" evidence="11">
    <location>
        <begin position="344"/>
        <end position="400"/>
    </location>
</feature>
<comment type="similarity">
    <text evidence="2 10">Belongs to the Mediator complex subunit 13 family.</text>
</comment>
<keyword evidence="4 10" id="KW-0678">Repressor</keyword>
<evidence type="ECO:0000256" key="2">
    <source>
        <dbReference type="ARBA" id="ARBA00009354"/>
    </source>
</evidence>
<dbReference type="InterPro" id="IPR051139">
    <property type="entry name" value="Mediator_complx_sub13"/>
</dbReference>
<feature type="compositionally biased region" description="Polar residues" evidence="11">
    <location>
        <begin position="469"/>
        <end position="480"/>
    </location>
</feature>
<comment type="subcellular location">
    <subcellularLocation>
        <location evidence="1 10">Nucleus</location>
    </subcellularLocation>
</comment>
<comment type="subunit">
    <text evidence="10">Component of the SRB8-11 complex, which itself associates with the Mediator complex.</text>
</comment>
<feature type="compositionally biased region" description="Acidic residues" evidence="11">
    <location>
        <begin position="481"/>
        <end position="505"/>
    </location>
</feature>
<dbReference type="Pfam" id="PF11597">
    <property type="entry name" value="Med13_N"/>
    <property type="match status" value="1"/>
</dbReference>
<evidence type="ECO:0000256" key="10">
    <source>
        <dbReference type="RuleBase" id="RU364134"/>
    </source>
</evidence>
<keyword evidence="7 10" id="KW-0804">Transcription</keyword>
<dbReference type="InterPro" id="IPR021643">
    <property type="entry name" value="Mediator_Med13_N"/>
</dbReference>
<feature type="compositionally biased region" description="Polar residues" evidence="11">
    <location>
        <begin position="536"/>
        <end position="554"/>
    </location>
</feature>
<comment type="function">
    <text evidence="10">Component of the SRB8-11 complex. The SRB8-11 complex is a regulatory module of the Mediator complex which is itself involved in regulation of basal and activated RNA polymerase II-dependent transcription. The SRB8-11 complex may be involved in the transcriptional repression of a subset of genes regulated by Mediator. It may inhibit the association of the Mediator complex with RNA polymerase II to form the holoenzyme complex.</text>
</comment>
<dbReference type="InterPro" id="IPR009401">
    <property type="entry name" value="Med13_C"/>
</dbReference>
<feature type="region of interest" description="Disordered" evidence="11">
    <location>
        <begin position="469"/>
        <end position="516"/>
    </location>
</feature>